<evidence type="ECO:0000313" key="2">
    <source>
        <dbReference type="Proteomes" id="UP000784294"/>
    </source>
</evidence>
<proteinExistence type="predicted"/>
<accession>A0A448XI74</accession>
<keyword evidence="2" id="KW-1185">Reference proteome</keyword>
<reference evidence="1" key="1">
    <citation type="submission" date="2018-11" db="EMBL/GenBank/DDBJ databases">
        <authorList>
            <consortium name="Pathogen Informatics"/>
        </authorList>
    </citation>
    <scope>NUCLEOTIDE SEQUENCE</scope>
</reference>
<dbReference type="Proteomes" id="UP000784294">
    <property type="component" value="Unassembled WGS sequence"/>
</dbReference>
<comment type="caution">
    <text evidence="1">The sequence shown here is derived from an EMBL/GenBank/DDBJ whole genome shotgun (WGS) entry which is preliminary data.</text>
</comment>
<dbReference type="AlphaFoldDB" id="A0A448XI74"/>
<protein>
    <submittedName>
        <fullName evidence="1">Uncharacterized protein</fullName>
    </submittedName>
</protein>
<sequence length="139" mass="15056">MGRWLGTFPKVSPASSVRGAIVSTELQPTKVTSEANPLEQFSVQPLWHCSSPLSSVLPSGAASLPLNPTSYGPSTYSHNYLLSFLPMSPTTVSLQVSLVKRSHSTTGTRYRMQAPDLYSAPFPPIFLHASRHQNQCLAA</sequence>
<name>A0A448XI74_9PLAT</name>
<dbReference type="EMBL" id="CAAALY010254868">
    <property type="protein sequence ID" value="VEL37405.1"/>
    <property type="molecule type" value="Genomic_DNA"/>
</dbReference>
<evidence type="ECO:0000313" key="1">
    <source>
        <dbReference type="EMBL" id="VEL37405.1"/>
    </source>
</evidence>
<gene>
    <name evidence="1" type="ORF">PXEA_LOCUS30845</name>
</gene>
<organism evidence="1 2">
    <name type="scientific">Protopolystoma xenopodis</name>
    <dbReference type="NCBI Taxonomy" id="117903"/>
    <lineage>
        <taxon>Eukaryota</taxon>
        <taxon>Metazoa</taxon>
        <taxon>Spiralia</taxon>
        <taxon>Lophotrochozoa</taxon>
        <taxon>Platyhelminthes</taxon>
        <taxon>Monogenea</taxon>
        <taxon>Polyopisthocotylea</taxon>
        <taxon>Polystomatidea</taxon>
        <taxon>Polystomatidae</taxon>
        <taxon>Protopolystoma</taxon>
    </lineage>
</organism>